<dbReference type="VEuPathDB" id="TriTrypDB:TCDM_12491"/>
<feature type="compositionally biased region" description="Basic and acidic residues" evidence="1">
    <location>
        <begin position="223"/>
        <end position="234"/>
    </location>
</feature>
<sequence>MGVRVGSTGNENSVLLGLSYDSGGKWQLLCGGEQKKELSSTWEKEKTQHVVLLIRNGTQGSVYVDGQRVGNGECALGNGESKEILHFYIGGDGGSADSTGVEEDVSVTVTNVLLYNRPLSSEEIIALNAKLSIPKQTSLKAVKEVTRSPEVRNPPALETVPQNNLGGDQLTAQQSLKTSEDAGGAGASTTAVSTVTNSPAGKESVNKSTPGTSPDGRQTVVARDGDKAQEDEPQKTPAGNPDTADANTATTEGEGQDGSTVNPEAGASSGENGEPTEETNGQEEDVQPQDGDVNTTALSSSLGNVPQGNNSDSGTVSESRMLPSLLLLLLGLWGFAAA</sequence>
<feature type="compositionally biased region" description="Acidic residues" evidence="1">
    <location>
        <begin position="274"/>
        <end position="287"/>
    </location>
</feature>
<evidence type="ECO:0000313" key="3">
    <source>
        <dbReference type="EMBL" id="ESS56259.1"/>
    </source>
</evidence>
<feature type="region of interest" description="Disordered" evidence="1">
    <location>
        <begin position="144"/>
        <end position="317"/>
    </location>
</feature>
<evidence type="ECO:0000313" key="4">
    <source>
        <dbReference type="Proteomes" id="UP000017861"/>
    </source>
</evidence>
<feature type="domain" description="Trans-sialidase C-terminal" evidence="2">
    <location>
        <begin position="1"/>
        <end position="121"/>
    </location>
</feature>
<reference evidence="3 4" key="1">
    <citation type="journal article" date="2014" name="Genome Announc.">
        <title>Trypanosoma cruzi Clone Dm28c Draft Genome Sequence.</title>
        <authorList>
            <person name="Grisard E.C."/>
            <person name="Teixeira S.M."/>
            <person name="de Almeida L.G."/>
            <person name="Stoco P.H."/>
            <person name="Gerber A.L."/>
            <person name="Talavera-Lopez C."/>
            <person name="Lima O.C."/>
            <person name="Andersson B."/>
            <person name="de Vasconcelos A.T."/>
        </authorList>
    </citation>
    <scope>NUCLEOTIDE SEQUENCE [LARGE SCALE GENOMIC DNA]</scope>
    <source>
        <strain evidence="3 4">Dm28c</strain>
    </source>
</reference>
<feature type="compositionally biased region" description="Polar residues" evidence="1">
    <location>
        <begin position="160"/>
        <end position="177"/>
    </location>
</feature>
<dbReference type="Gene3D" id="2.60.120.200">
    <property type="match status" value="1"/>
</dbReference>
<dbReference type="SUPFAM" id="SSF49899">
    <property type="entry name" value="Concanavalin A-like lectins/glucanases"/>
    <property type="match status" value="1"/>
</dbReference>
<feature type="compositionally biased region" description="Low complexity" evidence="1">
    <location>
        <begin position="238"/>
        <end position="253"/>
    </location>
</feature>
<gene>
    <name evidence="3" type="ORF">TCDM_12491</name>
</gene>
<feature type="compositionally biased region" description="Polar residues" evidence="1">
    <location>
        <begin position="206"/>
        <end position="216"/>
    </location>
</feature>
<dbReference type="InterPro" id="IPR013320">
    <property type="entry name" value="ConA-like_dom_sf"/>
</dbReference>
<protein>
    <submittedName>
        <fullName evidence="3">Trans-sialidase</fullName>
    </submittedName>
</protein>
<comment type="caution">
    <text evidence="3">The sequence shown here is derived from an EMBL/GenBank/DDBJ whole genome shotgun (WGS) entry which is preliminary data.</text>
</comment>
<dbReference type="PRINTS" id="PR01803">
    <property type="entry name" value="TCSIALIDASE"/>
</dbReference>
<evidence type="ECO:0000259" key="2">
    <source>
        <dbReference type="Pfam" id="PF22925"/>
    </source>
</evidence>
<dbReference type="InterPro" id="IPR055239">
    <property type="entry name" value="TS_C"/>
</dbReference>
<name>V5AM08_TRYCR</name>
<accession>V5AM08</accession>
<proteinExistence type="predicted"/>
<dbReference type="EMBL" id="AYLP01000594">
    <property type="protein sequence ID" value="ESS56259.1"/>
    <property type="molecule type" value="Genomic_DNA"/>
</dbReference>
<feature type="compositionally biased region" description="Polar residues" evidence="1">
    <location>
        <begin position="292"/>
        <end position="317"/>
    </location>
</feature>
<dbReference type="Proteomes" id="UP000017861">
    <property type="component" value="Unassembled WGS sequence"/>
</dbReference>
<dbReference type="InterPro" id="IPR021287">
    <property type="entry name" value="Trans-sialidase_CS"/>
</dbReference>
<dbReference type="Pfam" id="PF11052">
    <property type="entry name" value="Tr-sialidase_C"/>
    <property type="match status" value="1"/>
</dbReference>
<dbReference type="AlphaFoldDB" id="V5AM08"/>
<dbReference type="Pfam" id="PF22925">
    <property type="entry name" value="TS_C"/>
    <property type="match status" value="1"/>
</dbReference>
<organism evidence="3 4">
    <name type="scientific">Trypanosoma cruzi Dm28c</name>
    <dbReference type="NCBI Taxonomy" id="1416333"/>
    <lineage>
        <taxon>Eukaryota</taxon>
        <taxon>Discoba</taxon>
        <taxon>Euglenozoa</taxon>
        <taxon>Kinetoplastea</taxon>
        <taxon>Metakinetoplastina</taxon>
        <taxon>Trypanosomatida</taxon>
        <taxon>Trypanosomatidae</taxon>
        <taxon>Trypanosoma</taxon>
        <taxon>Schizotrypanum</taxon>
    </lineage>
</organism>
<feature type="compositionally biased region" description="Low complexity" evidence="1">
    <location>
        <begin position="187"/>
        <end position="196"/>
    </location>
</feature>
<dbReference type="GO" id="GO:0004308">
    <property type="term" value="F:exo-alpha-sialidase activity"/>
    <property type="evidence" value="ECO:0007669"/>
    <property type="project" value="InterPro"/>
</dbReference>
<dbReference type="InterPro" id="IPR008377">
    <property type="entry name" value="Sialidase_trypan"/>
</dbReference>
<evidence type="ECO:0000256" key="1">
    <source>
        <dbReference type="SAM" id="MobiDB-lite"/>
    </source>
</evidence>